<accession>A0A1L8R8S1</accession>
<dbReference type="Proteomes" id="UP000182835">
    <property type="component" value="Unassembled WGS sequence"/>
</dbReference>
<dbReference type="Pfam" id="PF01555">
    <property type="entry name" value="N6_N4_Mtase"/>
    <property type="match status" value="1"/>
</dbReference>
<reference evidence="5 6" key="1">
    <citation type="submission" date="2014-12" db="EMBL/GenBank/DDBJ databases">
        <title>Draft genome sequences of 29 type strains of Enterococci.</title>
        <authorList>
            <person name="Zhong Z."/>
            <person name="Sun Z."/>
            <person name="Liu W."/>
            <person name="Zhang W."/>
            <person name="Zhang H."/>
        </authorList>
    </citation>
    <scope>NUCLEOTIDE SEQUENCE [LARGE SCALE GENOMIC DNA]</scope>
    <source>
        <strain evidence="5 6">DSM 21207</strain>
    </source>
</reference>
<dbReference type="Gene3D" id="3.40.50.150">
    <property type="entry name" value="Vaccinia Virus protein VP39"/>
    <property type="match status" value="2"/>
</dbReference>
<keyword evidence="3" id="KW-0680">Restriction system</keyword>
<comment type="caution">
    <text evidence="5">The sequence shown here is derived from an EMBL/GenBank/DDBJ whole genome shotgun (WGS) entry which is preliminary data.</text>
</comment>
<keyword evidence="2" id="KW-0808">Transferase</keyword>
<evidence type="ECO:0000256" key="3">
    <source>
        <dbReference type="ARBA" id="ARBA00022747"/>
    </source>
</evidence>
<proteinExistence type="predicted"/>
<evidence type="ECO:0000313" key="5">
    <source>
        <dbReference type="EMBL" id="OJG16137.1"/>
    </source>
</evidence>
<name>A0A1L8R8S1_9ENTE</name>
<sequence>MNKSILQYTTLKVLKLEGVKLTLKNILERKSIGYWDFADSKSIGIHKISAYPATMVPDMQKELIKSVMEEDHTIKNILDPFHGSGVTLVEGASLGLNPIGFDINPLANLITRVKLQGVSKKSLMTSLNKIEKILINDDFEFPLHEFTNINKWFRNDIIKSLSKIRAAIQLEKYKNIRQYYWVCLINCIKRYSNTRTSTFKLHVKTDENIQGIKNNVISDFLNNIKTSYKFLPNFSRERQVSLFIGDTANLISKIEDNSIDIICTSPPYGDNATTVTYGQYSMLPIYWIDRRDLGIFDESLIENYSSIDSASLGGNKKNSNNTFYYSSQILEDYLAKIDERKRKKVRCFVNDYLEVFSNLKFKLKPEKYMVLTLGNRRVDNQVLPLTEITREFLEKQNFTFELEVMRNIPTKRMPRKVSNVKNHAVKSMNTEYVLIMRKRGE</sequence>
<dbReference type="STRING" id="317010.RU96_GL001634"/>
<dbReference type="AlphaFoldDB" id="A0A1L8R8S1"/>
<dbReference type="GO" id="GO:0008170">
    <property type="term" value="F:N-methyltransferase activity"/>
    <property type="evidence" value="ECO:0007669"/>
    <property type="project" value="InterPro"/>
</dbReference>
<dbReference type="InterPro" id="IPR002941">
    <property type="entry name" value="DNA_methylase_N4/N6"/>
</dbReference>
<dbReference type="GO" id="GO:0032259">
    <property type="term" value="P:methylation"/>
    <property type="evidence" value="ECO:0007669"/>
    <property type="project" value="UniProtKB-KW"/>
</dbReference>
<protein>
    <recommendedName>
        <fullName evidence="4">DNA methylase N-4/N-6 domain-containing protein</fullName>
    </recommendedName>
</protein>
<feature type="domain" description="DNA methylase N-4/N-6" evidence="4">
    <location>
        <begin position="30"/>
        <end position="105"/>
    </location>
</feature>
<evidence type="ECO:0000256" key="1">
    <source>
        <dbReference type="ARBA" id="ARBA00022603"/>
    </source>
</evidence>
<dbReference type="InterPro" id="IPR029063">
    <property type="entry name" value="SAM-dependent_MTases_sf"/>
</dbReference>
<evidence type="ECO:0000313" key="6">
    <source>
        <dbReference type="Proteomes" id="UP000182835"/>
    </source>
</evidence>
<gene>
    <name evidence="5" type="ORF">RU96_GL001634</name>
</gene>
<dbReference type="GO" id="GO:0003677">
    <property type="term" value="F:DNA binding"/>
    <property type="evidence" value="ECO:0007669"/>
    <property type="project" value="InterPro"/>
</dbReference>
<organism evidence="5 6">
    <name type="scientific">Enterococcus canintestini</name>
    <dbReference type="NCBI Taxonomy" id="317010"/>
    <lineage>
        <taxon>Bacteria</taxon>
        <taxon>Bacillati</taxon>
        <taxon>Bacillota</taxon>
        <taxon>Bacilli</taxon>
        <taxon>Lactobacillales</taxon>
        <taxon>Enterococcaceae</taxon>
        <taxon>Enterococcus</taxon>
    </lineage>
</organism>
<dbReference type="SUPFAM" id="SSF53335">
    <property type="entry name" value="S-adenosyl-L-methionine-dependent methyltransferases"/>
    <property type="match status" value="2"/>
</dbReference>
<dbReference type="GO" id="GO:0009307">
    <property type="term" value="P:DNA restriction-modification system"/>
    <property type="evidence" value="ECO:0007669"/>
    <property type="project" value="UniProtKB-KW"/>
</dbReference>
<evidence type="ECO:0000256" key="2">
    <source>
        <dbReference type="ARBA" id="ARBA00022679"/>
    </source>
</evidence>
<evidence type="ECO:0000259" key="4">
    <source>
        <dbReference type="Pfam" id="PF01555"/>
    </source>
</evidence>
<keyword evidence="1" id="KW-0489">Methyltransferase</keyword>
<dbReference type="EMBL" id="JXKG01000003">
    <property type="protein sequence ID" value="OJG16137.1"/>
    <property type="molecule type" value="Genomic_DNA"/>
</dbReference>